<dbReference type="PANTHER" id="PTHR33070:SF109">
    <property type="entry name" value="DOMAIN PROTEIN, PUTATIVE (DUF241)-RELATED"/>
    <property type="match status" value="1"/>
</dbReference>
<reference evidence="2 3" key="1">
    <citation type="submission" date="2021-09" db="EMBL/GenBank/DDBJ databases">
        <title>Genomic insights and catalytic innovation underlie evolution of tropane alkaloids biosynthesis.</title>
        <authorList>
            <person name="Wang Y.-J."/>
            <person name="Tian T."/>
            <person name="Huang J.-P."/>
            <person name="Huang S.-X."/>
        </authorList>
    </citation>
    <scope>NUCLEOTIDE SEQUENCE [LARGE SCALE GENOMIC DNA]</scope>
    <source>
        <strain evidence="2">KIB-2018</strain>
        <tissue evidence="2">Leaf</tissue>
    </source>
</reference>
<dbReference type="PANTHER" id="PTHR33070">
    <property type="entry name" value="OS06G0725500 PROTEIN"/>
    <property type="match status" value="1"/>
</dbReference>
<proteinExistence type="predicted"/>
<evidence type="ECO:0000313" key="2">
    <source>
        <dbReference type="EMBL" id="KAJ8764272.1"/>
    </source>
</evidence>
<organism evidence="2 3">
    <name type="scientific">Erythroxylum novogranatense</name>
    <dbReference type="NCBI Taxonomy" id="1862640"/>
    <lineage>
        <taxon>Eukaryota</taxon>
        <taxon>Viridiplantae</taxon>
        <taxon>Streptophyta</taxon>
        <taxon>Embryophyta</taxon>
        <taxon>Tracheophyta</taxon>
        <taxon>Spermatophyta</taxon>
        <taxon>Magnoliopsida</taxon>
        <taxon>eudicotyledons</taxon>
        <taxon>Gunneridae</taxon>
        <taxon>Pentapetalae</taxon>
        <taxon>rosids</taxon>
        <taxon>fabids</taxon>
        <taxon>Malpighiales</taxon>
        <taxon>Erythroxylaceae</taxon>
        <taxon>Erythroxylum</taxon>
    </lineage>
</organism>
<dbReference type="EMBL" id="JAIWQS010000005">
    <property type="protein sequence ID" value="KAJ8764272.1"/>
    <property type="molecule type" value="Genomic_DNA"/>
</dbReference>
<dbReference type="Proteomes" id="UP001159364">
    <property type="component" value="Linkage Group LG05"/>
</dbReference>
<keyword evidence="3" id="KW-1185">Reference proteome</keyword>
<feature type="region of interest" description="Disordered" evidence="1">
    <location>
        <begin position="1"/>
        <end position="21"/>
    </location>
</feature>
<dbReference type="Pfam" id="PF03087">
    <property type="entry name" value="BPS1"/>
    <property type="match status" value="1"/>
</dbReference>
<name>A0AAV8TBN3_9ROSI</name>
<dbReference type="AlphaFoldDB" id="A0AAV8TBN3"/>
<sequence length="286" mass="32274">MASRFHARSISLPSRSHPTTQRIEEELNKLKTWEASSKLTTDSIRVGLSGVDHLYKCVDDILHMASTKEAVSRHQNENFLDGLLDGSVSLLDICGLTRDFMLQIKEHVQALQSAIRRRKNDSILDNEISNYACFRKKIKKNAKRFTEALKQMENEVGLSPLVEQDLHLSAVIRVLREVNSVNSSILRSLLSFLSTPVSKPKQSRWSLVSKLMYKGVIACEGKQEKENEWESVDTVLSEVSKFDKASASQEKLEALKTSIEDLEIGLQSVFRGLIKTRASLLNMVSQ</sequence>
<evidence type="ECO:0008006" key="4">
    <source>
        <dbReference type="Google" id="ProtNLM"/>
    </source>
</evidence>
<evidence type="ECO:0000313" key="3">
    <source>
        <dbReference type="Proteomes" id="UP001159364"/>
    </source>
</evidence>
<dbReference type="GO" id="GO:0048367">
    <property type="term" value="P:shoot system development"/>
    <property type="evidence" value="ECO:0007669"/>
    <property type="project" value="InterPro"/>
</dbReference>
<gene>
    <name evidence="2" type="ORF">K2173_006012</name>
</gene>
<accession>A0AAV8TBN3</accession>
<evidence type="ECO:0000256" key="1">
    <source>
        <dbReference type="SAM" id="MobiDB-lite"/>
    </source>
</evidence>
<protein>
    <recommendedName>
        <fullName evidence="4">DUF241 domain protein</fullName>
    </recommendedName>
</protein>
<comment type="caution">
    <text evidence="2">The sequence shown here is derived from an EMBL/GenBank/DDBJ whole genome shotgun (WGS) entry which is preliminary data.</text>
</comment>
<dbReference type="InterPro" id="IPR004320">
    <property type="entry name" value="BPS1_pln"/>
</dbReference>
<feature type="compositionally biased region" description="Polar residues" evidence="1">
    <location>
        <begin position="11"/>
        <end position="21"/>
    </location>
</feature>
<dbReference type="GO" id="GO:0048364">
    <property type="term" value="P:root development"/>
    <property type="evidence" value="ECO:0007669"/>
    <property type="project" value="InterPro"/>
</dbReference>